<dbReference type="PROSITE" id="PS51375">
    <property type="entry name" value="PPR"/>
    <property type="match status" value="6"/>
</dbReference>
<dbReference type="Pfam" id="PF01535">
    <property type="entry name" value="PPR"/>
    <property type="match status" value="2"/>
</dbReference>
<dbReference type="InterPro" id="IPR046960">
    <property type="entry name" value="PPR_At4g14850-like_plant"/>
</dbReference>
<gene>
    <name evidence="2" type="primary">LOC104607750</name>
</gene>
<dbReference type="Gene3D" id="1.25.40.10">
    <property type="entry name" value="Tetratricopeptide repeat domain"/>
    <property type="match status" value="4"/>
</dbReference>
<dbReference type="FunFam" id="1.25.40.10:FF:000511">
    <property type="entry name" value="Pentatricopeptide repeat-containing protein"/>
    <property type="match status" value="1"/>
</dbReference>
<proteinExistence type="predicted"/>
<dbReference type="OrthoDB" id="1908712at2759"/>
<organism evidence="1 2">
    <name type="scientific">Nelumbo nucifera</name>
    <name type="common">Sacred lotus</name>
    <dbReference type="NCBI Taxonomy" id="4432"/>
    <lineage>
        <taxon>Eukaryota</taxon>
        <taxon>Viridiplantae</taxon>
        <taxon>Streptophyta</taxon>
        <taxon>Embryophyta</taxon>
        <taxon>Tracheophyta</taxon>
        <taxon>Spermatophyta</taxon>
        <taxon>Magnoliopsida</taxon>
        <taxon>Proteales</taxon>
        <taxon>Nelumbonaceae</taxon>
        <taxon>Nelumbo</taxon>
    </lineage>
</organism>
<dbReference type="KEGG" id="nnu:104607750"/>
<dbReference type="GO" id="GO:0009451">
    <property type="term" value="P:RNA modification"/>
    <property type="evidence" value="ECO:0007669"/>
    <property type="project" value="InterPro"/>
</dbReference>
<keyword evidence="1" id="KW-1185">Reference proteome</keyword>
<sequence>MNRAPRSLEWALLNLIDRCNCLKSFNQIHSQLVTSGIIQDGNVLVLGKSIAFFASYADFEYACEFLNQIHYHRSSFAFNSLVSAYAVSNKPQAAILVYRKIVRNGFLPDMYTFPVVLKSCSKVLGIVEGKQVHGVVAKMGFLSDLYVQNSLLHFYGLCGEYHCASKLFDGMPVRDVVSWTALISGYVRTGLCGDALALFSRMDVKPNMATLVSVFVACGQLGDLGMGMAIHGLIVRGEFEMPLVVGNALLDMYAKCGRLGDAKKVFEEIPERDIFSWTSLISGLVQWQCPKEALEVFRAMQMSGVEPDKVTISSVLTACAGLGALDFGKWVHEYNERKGIECDTHVGTAMIDMYAKCGCMDMALHIFHKMQHRNVSTWNALLGGLAMHGHGKEVLKYFEQMVRIKVRPNEVTFLAILTACCHSGLVDEGRKFFYQMIGGDYNIAPRIEHYGCMVDLLGRAGLLNEAQELIRTMPMPPDVLIWGALLSGCKAHGEIELSQKILNNLLDLESKDSGVYVLLSNIYATNDRWKHVTGIRKLMEEKGIRKAPGSSIIEVDGKSHEFLVGDSDHPQKEAIHLVLNMLAKHILKDRLWSSNSDVLQQDYFV</sequence>
<reference evidence="2" key="1">
    <citation type="submission" date="2025-08" db="UniProtKB">
        <authorList>
            <consortium name="RefSeq"/>
        </authorList>
    </citation>
    <scope>IDENTIFICATION</scope>
</reference>
<dbReference type="eggNOG" id="KOG4197">
    <property type="taxonomic scope" value="Eukaryota"/>
</dbReference>
<dbReference type="InterPro" id="IPR002885">
    <property type="entry name" value="PPR_rpt"/>
</dbReference>
<dbReference type="Pfam" id="PF20431">
    <property type="entry name" value="E_motif"/>
    <property type="match status" value="1"/>
</dbReference>
<accession>A0A1U8AYD8</accession>
<dbReference type="AlphaFoldDB" id="A0A1U8AYD8"/>
<dbReference type="FunFam" id="1.25.40.10:FF:000968">
    <property type="entry name" value="Pentatricopeptide repeat-containing protein, mitochondrial"/>
    <property type="match status" value="1"/>
</dbReference>
<dbReference type="PANTHER" id="PTHR47926">
    <property type="entry name" value="PENTATRICOPEPTIDE REPEAT-CONTAINING PROTEIN"/>
    <property type="match status" value="1"/>
</dbReference>
<dbReference type="RefSeq" id="XP_010271746.1">
    <property type="nucleotide sequence ID" value="XM_010273444.2"/>
</dbReference>
<protein>
    <submittedName>
        <fullName evidence="2">Pentatricopeptide repeat-containing protein At4g38010</fullName>
    </submittedName>
</protein>
<evidence type="ECO:0000313" key="2">
    <source>
        <dbReference type="RefSeq" id="XP_010271746.1"/>
    </source>
</evidence>
<name>A0A1U8AYD8_NELNU</name>
<dbReference type="FunFam" id="1.25.40.10:FF:000073">
    <property type="entry name" value="Pentatricopeptide repeat-containing protein chloroplastic"/>
    <property type="match status" value="1"/>
</dbReference>
<dbReference type="OMA" id="MPMPPDV"/>
<dbReference type="GeneID" id="104607750"/>
<evidence type="ECO:0000313" key="1">
    <source>
        <dbReference type="Proteomes" id="UP000189703"/>
    </source>
</evidence>
<dbReference type="PANTHER" id="PTHR47926:SF459">
    <property type="entry name" value="PENTATRICOPEPTIDE REPEAT-CONTAINING PROTEIN"/>
    <property type="match status" value="1"/>
</dbReference>
<dbReference type="InterPro" id="IPR046848">
    <property type="entry name" value="E_motif"/>
</dbReference>
<dbReference type="STRING" id="4432.A0A1U8AYD8"/>
<dbReference type="Pfam" id="PF13041">
    <property type="entry name" value="PPR_2"/>
    <property type="match status" value="3"/>
</dbReference>
<dbReference type="GO" id="GO:0003723">
    <property type="term" value="F:RNA binding"/>
    <property type="evidence" value="ECO:0007669"/>
    <property type="project" value="InterPro"/>
</dbReference>
<dbReference type="InterPro" id="IPR011990">
    <property type="entry name" value="TPR-like_helical_dom_sf"/>
</dbReference>
<dbReference type="Proteomes" id="UP000189703">
    <property type="component" value="Unplaced"/>
</dbReference>
<dbReference type="NCBIfam" id="TIGR00756">
    <property type="entry name" value="PPR"/>
    <property type="match status" value="6"/>
</dbReference>